<keyword evidence="2" id="KW-1185">Reference proteome</keyword>
<gene>
    <name evidence="1" type="ORF">E1267_27120</name>
</gene>
<name>A0A4R4N3G3_9ACTN</name>
<dbReference type="EMBL" id="SMJZ01000118">
    <property type="protein sequence ID" value="TDC03185.1"/>
    <property type="molecule type" value="Genomic_DNA"/>
</dbReference>
<dbReference type="AlphaFoldDB" id="A0A4R4N3G3"/>
<protein>
    <submittedName>
        <fullName evidence="1">Uncharacterized protein</fullName>
    </submittedName>
</protein>
<sequence>MQKYEISAERCAGGAKIGRAPSRIGVLLDQLGLLPAERRRLFLLGLLQDAVSSSGPPFGEPVVSP</sequence>
<reference evidence="1 2" key="1">
    <citation type="submission" date="2019-02" db="EMBL/GenBank/DDBJ databases">
        <title>Draft genome sequences of novel Actinobacteria.</title>
        <authorList>
            <person name="Sahin N."/>
            <person name="Ay H."/>
            <person name="Saygin H."/>
        </authorList>
    </citation>
    <scope>NUCLEOTIDE SEQUENCE [LARGE SCALE GENOMIC DNA]</scope>
    <source>
        <strain evidence="1 2">KC201</strain>
    </source>
</reference>
<evidence type="ECO:0000313" key="1">
    <source>
        <dbReference type="EMBL" id="TDC03185.1"/>
    </source>
</evidence>
<evidence type="ECO:0000313" key="2">
    <source>
        <dbReference type="Proteomes" id="UP000295157"/>
    </source>
</evidence>
<comment type="caution">
    <text evidence="1">The sequence shown here is derived from an EMBL/GenBank/DDBJ whole genome shotgun (WGS) entry which is preliminary data.</text>
</comment>
<dbReference type="Proteomes" id="UP000295157">
    <property type="component" value="Unassembled WGS sequence"/>
</dbReference>
<accession>A0A4R4N3G3</accession>
<dbReference type="RefSeq" id="WP_132336286.1">
    <property type="nucleotide sequence ID" value="NZ_SMJZ01000118.1"/>
</dbReference>
<organism evidence="1 2">
    <name type="scientific">Nonomuraea longispora</name>
    <dbReference type="NCBI Taxonomy" id="1848320"/>
    <lineage>
        <taxon>Bacteria</taxon>
        <taxon>Bacillati</taxon>
        <taxon>Actinomycetota</taxon>
        <taxon>Actinomycetes</taxon>
        <taxon>Streptosporangiales</taxon>
        <taxon>Streptosporangiaceae</taxon>
        <taxon>Nonomuraea</taxon>
    </lineage>
</organism>
<proteinExistence type="predicted"/>